<dbReference type="InterPro" id="IPR032777">
    <property type="entry name" value="DUF4515"/>
</dbReference>
<evidence type="ECO:0000256" key="10">
    <source>
        <dbReference type="SAM" id="Coils"/>
    </source>
</evidence>
<name>A0AAV1GHV1_XYRNO</name>
<keyword evidence="6" id="KW-0969">Cilium</keyword>
<organism evidence="13 14">
    <name type="scientific">Xyrichtys novacula</name>
    <name type="common">Pearly razorfish</name>
    <name type="synonym">Hemipteronotus novacula</name>
    <dbReference type="NCBI Taxonomy" id="13765"/>
    <lineage>
        <taxon>Eukaryota</taxon>
        <taxon>Metazoa</taxon>
        <taxon>Chordata</taxon>
        <taxon>Craniata</taxon>
        <taxon>Vertebrata</taxon>
        <taxon>Euteleostomi</taxon>
        <taxon>Actinopterygii</taxon>
        <taxon>Neopterygii</taxon>
        <taxon>Teleostei</taxon>
        <taxon>Neoteleostei</taxon>
        <taxon>Acanthomorphata</taxon>
        <taxon>Eupercaria</taxon>
        <taxon>Labriformes</taxon>
        <taxon>Labridae</taxon>
        <taxon>Xyrichtys</taxon>
    </lineage>
</organism>
<keyword evidence="14" id="KW-1185">Reference proteome</keyword>
<keyword evidence="4" id="KW-0963">Cytoplasm</keyword>
<feature type="coiled-coil region" evidence="10">
    <location>
        <begin position="240"/>
        <end position="334"/>
    </location>
</feature>
<evidence type="ECO:0000313" key="13">
    <source>
        <dbReference type="EMBL" id="CAJ1073627.1"/>
    </source>
</evidence>
<evidence type="ECO:0000259" key="12">
    <source>
        <dbReference type="Pfam" id="PF14988"/>
    </source>
</evidence>
<keyword evidence="5 10" id="KW-0175">Coiled coil</keyword>
<feature type="domain" description="DUF4515" evidence="12">
    <location>
        <begin position="88"/>
        <end position="262"/>
    </location>
</feature>
<keyword evidence="8" id="KW-0966">Cell projection</keyword>
<evidence type="ECO:0000256" key="7">
    <source>
        <dbReference type="ARBA" id="ARBA00023212"/>
    </source>
</evidence>
<comment type="similarity">
    <text evidence="2">Belongs to the BBOF1 family.</text>
</comment>
<feature type="coiled-coil region" evidence="10">
    <location>
        <begin position="100"/>
        <end position="205"/>
    </location>
</feature>
<evidence type="ECO:0000256" key="11">
    <source>
        <dbReference type="SAM" id="MobiDB-lite"/>
    </source>
</evidence>
<sequence>MPQKKVTKVKSTKTGKVKKDSKQEPKVDRESDMEKARTNAALWELRLKIVKQDHAELWKSHDTLARTNHQLRSQLYSAEKNLMDLTGYWIKQDEAQKEEIDMLQRSLKRQELLAREEQNKLVEDYTLQINEMKELFRKKSSDFGMIQEEMRKIKAFEKTKLLMEQELSDIRESMDAANKEYRENLNKMECKFLNEKARLESETEEMMAAVVKGAHNEAILQLDDTSRSLFRENVRLCESLKYHIKEAENLQELNNSLTEENASLALSKNTYKLTAKKYAAQLEAQNEEISQLKAKVASMENALELKACTSERELEKEKEKTQASQVELKRLQKVLFMREREFEHIKQQASVMVQQRTELGEFFSEALSQVRQEIISSRLQYKKEALQAYNRRMREATAGKVNFPPIRTFDRRPHSTNSVYSDMEAASQWPHQPGSEVEISDLTWEQKERVLELLFSKMNGKTARKVSNHAFLSASSKKKSLEGSDAAGIREEQSPATFITEAPEPVLPPNPTSLPDIHTT</sequence>
<dbReference type="Pfam" id="PF14988">
    <property type="entry name" value="DUF4515"/>
    <property type="match status" value="1"/>
</dbReference>
<reference evidence="13" key="1">
    <citation type="submission" date="2023-08" db="EMBL/GenBank/DDBJ databases">
        <authorList>
            <person name="Alioto T."/>
            <person name="Alioto T."/>
            <person name="Gomez Garrido J."/>
        </authorList>
    </citation>
    <scope>NUCLEOTIDE SEQUENCE</scope>
</reference>
<dbReference type="AlphaFoldDB" id="A0AAV1GHV1"/>
<evidence type="ECO:0000256" key="4">
    <source>
        <dbReference type="ARBA" id="ARBA00022490"/>
    </source>
</evidence>
<comment type="subcellular location">
    <subcellularLocation>
        <location evidence="1">Cytoplasm</location>
        <location evidence="1">Cytoskeleton</location>
        <location evidence="1">Cilium basal body</location>
    </subcellularLocation>
</comment>
<feature type="compositionally biased region" description="Basic and acidic residues" evidence="11">
    <location>
        <begin position="17"/>
        <end position="34"/>
    </location>
</feature>
<dbReference type="EMBL" id="OY660878">
    <property type="protein sequence ID" value="CAJ1073627.1"/>
    <property type="molecule type" value="Genomic_DNA"/>
</dbReference>
<dbReference type="PANTHER" id="PTHR14845">
    <property type="entry name" value="COILED-COIL DOMAIN-CONTAINING 166"/>
    <property type="match status" value="1"/>
</dbReference>
<evidence type="ECO:0000256" key="5">
    <source>
        <dbReference type="ARBA" id="ARBA00023054"/>
    </source>
</evidence>
<feature type="region of interest" description="Disordered" evidence="11">
    <location>
        <begin position="473"/>
        <end position="520"/>
    </location>
</feature>
<feature type="region of interest" description="Disordered" evidence="11">
    <location>
        <begin position="1"/>
        <end position="34"/>
    </location>
</feature>
<dbReference type="Proteomes" id="UP001178508">
    <property type="component" value="Chromosome 15"/>
</dbReference>
<gene>
    <name evidence="13" type="ORF">XNOV1_A027017</name>
</gene>
<evidence type="ECO:0000256" key="9">
    <source>
        <dbReference type="ARBA" id="ARBA00031573"/>
    </source>
</evidence>
<evidence type="ECO:0000256" key="6">
    <source>
        <dbReference type="ARBA" id="ARBA00023069"/>
    </source>
</evidence>
<feature type="compositionally biased region" description="Basic residues" evidence="11">
    <location>
        <begin position="1"/>
        <end position="16"/>
    </location>
</feature>
<evidence type="ECO:0000313" key="14">
    <source>
        <dbReference type="Proteomes" id="UP001178508"/>
    </source>
</evidence>
<proteinExistence type="inferred from homology"/>
<evidence type="ECO:0000256" key="2">
    <source>
        <dbReference type="ARBA" id="ARBA00007508"/>
    </source>
</evidence>
<protein>
    <recommendedName>
        <fullName evidence="3">Basal body-orientation factor 1</fullName>
    </recommendedName>
    <alternativeName>
        <fullName evidence="9">Coiled-coil domain-containing protein 176</fullName>
    </alternativeName>
</protein>
<evidence type="ECO:0000256" key="3">
    <source>
        <dbReference type="ARBA" id="ARBA00015392"/>
    </source>
</evidence>
<dbReference type="PANTHER" id="PTHR14845:SF5">
    <property type="entry name" value="BASAL BODY-ORIENTATION FACTOR 1"/>
    <property type="match status" value="1"/>
</dbReference>
<evidence type="ECO:0000256" key="8">
    <source>
        <dbReference type="ARBA" id="ARBA00023273"/>
    </source>
</evidence>
<accession>A0AAV1GHV1</accession>
<evidence type="ECO:0000256" key="1">
    <source>
        <dbReference type="ARBA" id="ARBA00004120"/>
    </source>
</evidence>
<keyword evidence="7" id="KW-0206">Cytoskeleton</keyword>